<feature type="transmembrane region" description="Helical" evidence="1">
    <location>
        <begin position="12"/>
        <end position="36"/>
    </location>
</feature>
<accession>A0A160VGR4</accession>
<keyword evidence="1" id="KW-0812">Transmembrane</keyword>
<sequence length="44" mass="5160">MISFSKSLKKYTPGLVGICLIWFFLIEVISAFRILMEFIYVQTI</sequence>
<gene>
    <name evidence="2" type="ORF">MGWOODY_Mmi132</name>
</gene>
<evidence type="ECO:0000313" key="2">
    <source>
        <dbReference type="EMBL" id="CUV09918.1"/>
    </source>
</evidence>
<keyword evidence="1" id="KW-1133">Transmembrane helix</keyword>
<reference evidence="2" key="1">
    <citation type="submission" date="2015-10" db="EMBL/GenBank/DDBJ databases">
        <authorList>
            <person name="Gilbert D.G."/>
        </authorList>
    </citation>
    <scope>NUCLEOTIDE SEQUENCE</scope>
</reference>
<dbReference type="EMBL" id="FAXC01000325">
    <property type="protein sequence ID" value="CUV09918.1"/>
    <property type="molecule type" value="Genomic_DNA"/>
</dbReference>
<protein>
    <submittedName>
        <fullName evidence="2">Uncharacterized protein</fullName>
    </submittedName>
</protein>
<name>A0A160VGR4_9ZZZZ</name>
<dbReference type="AlphaFoldDB" id="A0A160VGR4"/>
<keyword evidence="1" id="KW-0472">Membrane</keyword>
<evidence type="ECO:0000256" key="1">
    <source>
        <dbReference type="SAM" id="Phobius"/>
    </source>
</evidence>
<proteinExistence type="predicted"/>
<organism evidence="2">
    <name type="scientific">hydrothermal vent metagenome</name>
    <dbReference type="NCBI Taxonomy" id="652676"/>
    <lineage>
        <taxon>unclassified sequences</taxon>
        <taxon>metagenomes</taxon>
        <taxon>ecological metagenomes</taxon>
    </lineage>
</organism>